<comment type="subcellular location">
    <subcellularLocation>
        <location evidence="1">Secreted</location>
    </subcellularLocation>
</comment>
<proteinExistence type="predicted"/>
<dbReference type="RefSeq" id="WP_172176340.1">
    <property type="nucleotide sequence ID" value="NZ_CASGIA010000006.1"/>
</dbReference>
<evidence type="ECO:0000313" key="10">
    <source>
        <dbReference type="EMBL" id="NPE13498.1"/>
    </source>
</evidence>
<organism evidence="10 11">
    <name type="scientific">Xylanibacter rodentium</name>
    <dbReference type="NCBI Taxonomy" id="2736289"/>
    <lineage>
        <taxon>Bacteria</taxon>
        <taxon>Pseudomonadati</taxon>
        <taxon>Bacteroidota</taxon>
        <taxon>Bacteroidia</taxon>
        <taxon>Bacteroidales</taxon>
        <taxon>Prevotellaceae</taxon>
        <taxon>Xylanibacter</taxon>
    </lineage>
</organism>
<dbReference type="EMBL" id="JABKKE010000004">
    <property type="protein sequence ID" value="NPE13498.1"/>
    <property type="molecule type" value="Genomic_DNA"/>
</dbReference>
<evidence type="ECO:0000256" key="2">
    <source>
        <dbReference type="ARBA" id="ARBA00022525"/>
    </source>
</evidence>
<dbReference type="Proteomes" id="UP001193734">
    <property type="component" value="Unassembled WGS sequence"/>
</dbReference>
<dbReference type="InterPro" id="IPR029058">
    <property type="entry name" value="AB_hydrolase_fold"/>
</dbReference>
<dbReference type="PANTHER" id="PTHR38050:SF2">
    <property type="entry name" value="FERULOYL ESTERASE C-RELATED"/>
    <property type="match status" value="1"/>
</dbReference>
<keyword evidence="2" id="KW-0964">Secreted</keyword>
<dbReference type="InterPro" id="IPR003140">
    <property type="entry name" value="PLipase/COase/thioEstase"/>
</dbReference>
<name>A0ABX2AVL2_9BACT</name>
<gene>
    <name evidence="10" type="ORF">HPS55_04005</name>
</gene>
<evidence type="ECO:0000256" key="4">
    <source>
        <dbReference type="ARBA" id="ARBA00022729"/>
    </source>
</evidence>
<evidence type="ECO:0000256" key="8">
    <source>
        <dbReference type="SAM" id="SignalP"/>
    </source>
</evidence>
<feature type="domain" description="Phospholipase/carboxylesterase/thioesterase" evidence="9">
    <location>
        <begin position="101"/>
        <end position="185"/>
    </location>
</feature>
<dbReference type="PANTHER" id="PTHR38050">
    <property type="match status" value="1"/>
</dbReference>
<comment type="caution">
    <text evidence="10">The sequence shown here is derived from an EMBL/GenBank/DDBJ whole genome shotgun (WGS) entry which is preliminary data.</text>
</comment>
<keyword evidence="7" id="KW-0624">Polysaccharide degradation</keyword>
<keyword evidence="6" id="KW-0119">Carbohydrate metabolism</keyword>
<dbReference type="Pfam" id="PF17957">
    <property type="entry name" value="Big_7"/>
    <property type="match status" value="1"/>
</dbReference>
<feature type="chain" id="PRO_5047544426" description="Phospholipase/carboxylesterase/thioesterase domain-containing protein" evidence="8">
    <location>
        <begin position="24"/>
        <end position="596"/>
    </location>
</feature>
<keyword evidence="4 8" id="KW-0732">Signal</keyword>
<dbReference type="Gene3D" id="3.40.50.1820">
    <property type="entry name" value="alpha/beta hydrolase"/>
    <property type="match status" value="1"/>
</dbReference>
<protein>
    <recommendedName>
        <fullName evidence="9">Phospholipase/carboxylesterase/thioesterase domain-containing protein</fullName>
    </recommendedName>
</protein>
<dbReference type="InterPro" id="IPR013783">
    <property type="entry name" value="Ig-like_fold"/>
</dbReference>
<keyword evidence="5" id="KW-0378">Hydrolase</keyword>
<evidence type="ECO:0000313" key="11">
    <source>
        <dbReference type="Proteomes" id="UP001193734"/>
    </source>
</evidence>
<dbReference type="Pfam" id="PF02230">
    <property type="entry name" value="Abhydrolase_2"/>
    <property type="match status" value="1"/>
</dbReference>
<evidence type="ECO:0000256" key="5">
    <source>
        <dbReference type="ARBA" id="ARBA00022801"/>
    </source>
</evidence>
<evidence type="ECO:0000256" key="3">
    <source>
        <dbReference type="ARBA" id="ARBA00022651"/>
    </source>
</evidence>
<evidence type="ECO:0000256" key="1">
    <source>
        <dbReference type="ARBA" id="ARBA00004613"/>
    </source>
</evidence>
<evidence type="ECO:0000256" key="7">
    <source>
        <dbReference type="ARBA" id="ARBA00023326"/>
    </source>
</evidence>
<feature type="signal peptide" evidence="8">
    <location>
        <begin position="1"/>
        <end position="23"/>
    </location>
</feature>
<dbReference type="InterPro" id="IPR043595">
    <property type="entry name" value="FaeB/C/D"/>
</dbReference>
<accession>A0ABX2AVL2</accession>
<keyword evidence="11" id="KW-1185">Reference proteome</keyword>
<evidence type="ECO:0000259" key="9">
    <source>
        <dbReference type="Pfam" id="PF02230"/>
    </source>
</evidence>
<dbReference type="GeneID" id="82156924"/>
<reference evidence="10 11" key="1">
    <citation type="submission" date="2020-05" db="EMBL/GenBank/DDBJ databases">
        <title>Distinct polysaccharide utilization as determinants for interspecies competition between intestinal Prevotella spp.</title>
        <authorList>
            <person name="Galvez E.J.C."/>
            <person name="Iljazovic A."/>
            <person name="Strowig T."/>
        </authorList>
    </citation>
    <scope>NUCLEOTIDE SEQUENCE [LARGE SCALE GENOMIC DNA]</scope>
    <source>
        <strain evidence="10 11">PROD</strain>
    </source>
</reference>
<evidence type="ECO:0000256" key="6">
    <source>
        <dbReference type="ARBA" id="ARBA00023277"/>
    </source>
</evidence>
<dbReference type="Gene3D" id="2.60.40.10">
    <property type="entry name" value="Immunoglobulins"/>
    <property type="match status" value="1"/>
</dbReference>
<sequence length="596" mass="63958">MKLQVKEVLLAMMLAAVPVSLLADDISVGGTTRTYLKYVPADLGENRPLLISCHGMNQDAAYQSGMLKIESVADTAKFVTVFPQGVNKAWDISGNTDVDFVKAIIDKMASDYKIDRNRVYLSGFSMGGMFTYHCMNRIADYIAAFAPISGYPMGGMEFTSSRPVPIIHTHGTADDVVPFSRVQSFIDGWVARNHCNAAPKVTHNYRGAAHITRHVYGSGDNGTEVVLMEMAGKGHWISNDNGVLTGDEIWRFCSRYSLDMKVPRVSLSVPVSGTTLYTMGTSVGEHSLRIAANAVSDNSAIAKVAFYGDGKLIGEVTEAPYEVVWTKKFSKGQHSLKVVATDVDGGSAYSTASLSSLIKVGQLNLSADFLAGGVPSGWVTFDGEERRIGKKTNLASGCRVLEMTGTPRDFDLGLYIRNKNGQAGEGHAVYGDETSAVRLLLTPANYSLDYTVCNWNMAAASPVTVRVTNASTGEIVATETVTPSCNIGNSAVNAFSGASVRSLAFSLGSDMPVNIGFYTADAPWADAVIADVKLIRTDITGIRDVEAGVTGDNDAFDVRSVECYDLGGRSVNGNSRGVTIERRTGKDGRIKTIKRI</sequence>
<dbReference type="SUPFAM" id="SSF53474">
    <property type="entry name" value="alpha/beta-Hydrolases"/>
    <property type="match status" value="1"/>
</dbReference>
<keyword evidence="3" id="KW-0858">Xylan degradation</keyword>